<reference evidence="1 2" key="2">
    <citation type="submission" date="2018-09" db="EMBL/GenBank/DDBJ databases">
        <title>Genome of Sphaerochaeta halotolerans strain 4-11.</title>
        <authorList>
            <person name="Nazina T.N."/>
            <person name="Sokolova D.S."/>
        </authorList>
    </citation>
    <scope>NUCLEOTIDE SEQUENCE [LARGE SCALE GENOMIC DNA]</scope>
    <source>
        <strain evidence="1 2">4-11</strain>
    </source>
</reference>
<protein>
    <submittedName>
        <fullName evidence="1">Uncharacterized protein</fullName>
    </submittedName>
</protein>
<dbReference type="InterPro" id="IPR043519">
    <property type="entry name" value="NT_sf"/>
</dbReference>
<dbReference type="SUPFAM" id="SSF81301">
    <property type="entry name" value="Nucleotidyltransferase"/>
    <property type="match status" value="1"/>
</dbReference>
<evidence type="ECO:0000313" key="2">
    <source>
        <dbReference type="Proteomes" id="UP000264002"/>
    </source>
</evidence>
<accession>A0A372MEK8</accession>
<evidence type="ECO:0000313" key="1">
    <source>
        <dbReference type="EMBL" id="RFU93726.1"/>
    </source>
</evidence>
<comment type="caution">
    <text evidence="1">The sequence shown here is derived from an EMBL/GenBank/DDBJ whole genome shotgun (WGS) entry which is preliminary data.</text>
</comment>
<dbReference type="Proteomes" id="UP000264002">
    <property type="component" value="Unassembled WGS sequence"/>
</dbReference>
<dbReference type="Pfam" id="PF18144">
    <property type="entry name" value="SMODS"/>
    <property type="match status" value="1"/>
</dbReference>
<dbReference type="AlphaFoldDB" id="A0A372MEK8"/>
<name>A0A372MEK8_9SPIR</name>
<dbReference type="EMBL" id="QUWK01000021">
    <property type="protein sequence ID" value="RFU93726.1"/>
    <property type="molecule type" value="Genomic_DNA"/>
</dbReference>
<dbReference type="Gene3D" id="3.30.460.10">
    <property type="entry name" value="Beta Polymerase, domain 2"/>
    <property type="match status" value="1"/>
</dbReference>
<reference evidence="2" key="1">
    <citation type="submission" date="2018-08" db="EMBL/GenBank/DDBJ databases">
        <authorList>
            <person name="Grouzdev D.S."/>
            <person name="Krutkina M.S."/>
        </authorList>
    </citation>
    <scope>NUCLEOTIDE SEQUENCE [LARGE SCALE GENOMIC DNA]</scope>
    <source>
        <strain evidence="2">4-11</strain>
    </source>
</reference>
<organism evidence="1 2">
    <name type="scientific">Sphaerochaeta halotolerans</name>
    <dbReference type="NCBI Taxonomy" id="2293840"/>
    <lineage>
        <taxon>Bacteria</taxon>
        <taxon>Pseudomonadati</taxon>
        <taxon>Spirochaetota</taxon>
        <taxon>Spirochaetia</taxon>
        <taxon>Spirochaetales</taxon>
        <taxon>Sphaerochaetaceae</taxon>
        <taxon>Sphaerochaeta</taxon>
    </lineage>
</organism>
<dbReference type="RefSeq" id="WP_117331492.1">
    <property type="nucleotide sequence ID" value="NZ_QUWK01000021.1"/>
</dbReference>
<proteinExistence type="predicted"/>
<sequence length="102" mass="11321">MSSHVTKHVGIISKDTRNTISARYRTVTKASNSEFWNSTSETAHSLYVGSYGRGTAVDTSDIDILLELPQAEYERYISVPGRIVTFSTKIGVLGPWKRDLAI</sequence>
<gene>
    <name evidence="1" type="ORF">DYP60_13225</name>
</gene>
<keyword evidence="2" id="KW-1185">Reference proteome</keyword>